<evidence type="ECO:0000256" key="1">
    <source>
        <dbReference type="ARBA" id="ARBA00004127"/>
    </source>
</evidence>
<dbReference type="WBParaSite" id="MBELARI_LOCUS16767">
    <property type="protein sequence ID" value="MBELARI_LOCUS16767"/>
    <property type="gene ID" value="MBELARI_LOCUS16767"/>
</dbReference>
<reference evidence="9" key="1">
    <citation type="submission" date="2024-02" db="UniProtKB">
        <authorList>
            <consortium name="WormBaseParasite"/>
        </authorList>
    </citation>
    <scope>IDENTIFICATION</scope>
</reference>
<feature type="transmembrane region" description="Helical" evidence="6">
    <location>
        <begin position="104"/>
        <end position="134"/>
    </location>
</feature>
<comment type="subcellular location">
    <subcellularLocation>
        <location evidence="1">Endomembrane system</location>
        <topology evidence="1">Multi-pass membrane protein</topology>
    </subcellularLocation>
    <subcellularLocation>
        <location evidence="6">Lysosome membrane</location>
        <topology evidence="6">Multi-pass membrane protein</topology>
    </subcellularLocation>
</comment>
<dbReference type="GO" id="GO:0012505">
    <property type="term" value="C:endomembrane system"/>
    <property type="evidence" value="ECO:0007669"/>
    <property type="project" value="UniProtKB-SubCell"/>
</dbReference>
<feature type="transmembrane region" description="Helical" evidence="6">
    <location>
        <begin position="12"/>
        <end position="33"/>
    </location>
</feature>
<evidence type="ECO:0000256" key="6">
    <source>
        <dbReference type="RuleBase" id="RU361113"/>
    </source>
</evidence>
<evidence type="ECO:0000256" key="3">
    <source>
        <dbReference type="ARBA" id="ARBA00022692"/>
    </source>
</evidence>
<keyword evidence="3 6" id="KW-0812">Transmembrane</keyword>
<feature type="transmembrane region" description="Helical" evidence="6">
    <location>
        <begin position="154"/>
        <end position="175"/>
    </location>
</feature>
<evidence type="ECO:0000256" key="4">
    <source>
        <dbReference type="ARBA" id="ARBA00022989"/>
    </source>
</evidence>
<dbReference type="AlphaFoldDB" id="A0AAF3ET26"/>
<dbReference type="PRINTS" id="PR01315">
    <property type="entry name" value="BATTENIN"/>
</dbReference>
<keyword evidence="5 6" id="KW-0472">Membrane</keyword>
<dbReference type="Gene3D" id="1.20.1250.20">
    <property type="entry name" value="MFS general substrate transporter like domains"/>
    <property type="match status" value="1"/>
</dbReference>
<evidence type="ECO:0000256" key="2">
    <source>
        <dbReference type="ARBA" id="ARBA00007467"/>
    </source>
</evidence>
<dbReference type="InterPro" id="IPR003492">
    <property type="entry name" value="Battenin_disease_Cln3"/>
</dbReference>
<evidence type="ECO:0000313" key="9">
    <source>
        <dbReference type="WBParaSite" id="MBELARI_LOCUS16767"/>
    </source>
</evidence>
<feature type="region of interest" description="Disordered" evidence="7">
    <location>
        <begin position="41"/>
        <end position="64"/>
    </location>
</feature>
<accession>A0AAF3ET26</accession>
<protein>
    <recommendedName>
        <fullName evidence="6">Battenin</fullName>
    </recommendedName>
</protein>
<dbReference type="PANTHER" id="PTHR10981:SF8">
    <property type="entry name" value="BATTENIN"/>
    <property type="match status" value="1"/>
</dbReference>
<feature type="transmembrane region" description="Helical" evidence="6">
    <location>
        <begin position="187"/>
        <end position="207"/>
    </location>
</feature>
<evidence type="ECO:0000256" key="7">
    <source>
        <dbReference type="SAM" id="MobiDB-lite"/>
    </source>
</evidence>
<dbReference type="SUPFAM" id="SSF103473">
    <property type="entry name" value="MFS general substrate transporter"/>
    <property type="match status" value="1"/>
</dbReference>
<keyword evidence="8" id="KW-1185">Reference proteome</keyword>
<dbReference type="PIRSF" id="PIRSF015974">
    <property type="entry name" value="CLN3_BTN1"/>
    <property type="match status" value="1"/>
</dbReference>
<dbReference type="Proteomes" id="UP000887575">
    <property type="component" value="Unassembled WGS sequence"/>
</dbReference>
<dbReference type="GO" id="GO:0007040">
    <property type="term" value="P:lysosome organization"/>
    <property type="evidence" value="ECO:0007669"/>
    <property type="project" value="TreeGrafter"/>
</dbReference>
<keyword evidence="6" id="KW-0458">Lysosome</keyword>
<name>A0AAF3ET26_9BILA</name>
<comment type="similarity">
    <text evidence="2 6">Belongs to the battenin family.</text>
</comment>
<sequence>MKATTSKKWRTYLAFWLFGICNNITYSMMLGAAEDIISRSGGGGGKKDDGNSTCPSKSESRKCDGHQSTGIVLLVDILPSLVIQLIAPMLIADRLSFTVRMLMVVSFQAVSLFIVAMAGNFGLSILGVAMTSMSSGLGESTLVSLSSHFPKPTVVAWASGTGVAGILGSFLYAALTEPHLVNLKPETVLLMSLVIPILYAITFWLILDYPTNLLRIFRSRKIKTMDIVEGEKSNSQEKLTVQEQRKTTIKEKFLLIKPLLHYMIPLTLVYVGEYVINQGFTQFLLFDCRHGFNLSKESQYRWYQVLYSVGVFISRSSSPIANLPRIIVYILPVLQLANAIFFYFEALHAYLPHISIAFALIFYEGLLGGSSYVKTINDVHKMAAPDVREFSLAVVMTSDSTGILIASLLAILLHNQICDQLGT</sequence>
<evidence type="ECO:0000313" key="8">
    <source>
        <dbReference type="Proteomes" id="UP000887575"/>
    </source>
</evidence>
<evidence type="ECO:0000256" key="5">
    <source>
        <dbReference type="ARBA" id="ARBA00023136"/>
    </source>
</evidence>
<feature type="transmembrane region" description="Helical" evidence="6">
    <location>
        <begin position="71"/>
        <end position="92"/>
    </location>
</feature>
<dbReference type="Pfam" id="PF02487">
    <property type="entry name" value="CLN3"/>
    <property type="match status" value="1"/>
</dbReference>
<dbReference type="GO" id="GO:0005765">
    <property type="term" value="C:lysosomal membrane"/>
    <property type="evidence" value="ECO:0007669"/>
    <property type="project" value="UniProtKB-SubCell"/>
</dbReference>
<dbReference type="GO" id="GO:0051453">
    <property type="term" value="P:regulation of intracellular pH"/>
    <property type="evidence" value="ECO:0007669"/>
    <property type="project" value="TreeGrafter"/>
</dbReference>
<feature type="transmembrane region" description="Helical" evidence="6">
    <location>
        <begin position="350"/>
        <end position="369"/>
    </location>
</feature>
<organism evidence="8 9">
    <name type="scientific">Mesorhabditis belari</name>
    <dbReference type="NCBI Taxonomy" id="2138241"/>
    <lineage>
        <taxon>Eukaryota</taxon>
        <taxon>Metazoa</taxon>
        <taxon>Ecdysozoa</taxon>
        <taxon>Nematoda</taxon>
        <taxon>Chromadorea</taxon>
        <taxon>Rhabditida</taxon>
        <taxon>Rhabditina</taxon>
        <taxon>Rhabditomorpha</taxon>
        <taxon>Rhabditoidea</taxon>
        <taxon>Rhabditidae</taxon>
        <taxon>Mesorhabditinae</taxon>
        <taxon>Mesorhabditis</taxon>
    </lineage>
</organism>
<keyword evidence="4 6" id="KW-1133">Transmembrane helix</keyword>
<dbReference type="PANTHER" id="PTHR10981">
    <property type="entry name" value="BATTENIN"/>
    <property type="match status" value="1"/>
</dbReference>
<dbReference type="InterPro" id="IPR036259">
    <property type="entry name" value="MFS_trans_sf"/>
</dbReference>
<feature type="transmembrane region" description="Helical" evidence="6">
    <location>
        <begin position="390"/>
        <end position="413"/>
    </location>
</feature>
<feature type="transmembrane region" description="Helical" evidence="6">
    <location>
        <begin position="259"/>
        <end position="276"/>
    </location>
</feature>
<proteinExistence type="inferred from homology"/>
<dbReference type="InterPro" id="IPR018460">
    <property type="entry name" value="Battenin_disease_Cln3_subgr"/>
</dbReference>
<feature type="transmembrane region" description="Helical" evidence="6">
    <location>
        <begin position="326"/>
        <end position="344"/>
    </location>
</feature>